<comment type="caution">
    <text evidence="2">The sequence shown here is derived from an EMBL/GenBank/DDBJ whole genome shotgun (WGS) entry which is preliminary data.</text>
</comment>
<evidence type="ECO:0000313" key="2">
    <source>
        <dbReference type="EMBL" id="KAF9602532.1"/>
    </source>
</evidence>
<evidence type="ECO:0000313" key="3">
    <source>
        <dbReference type="Proteomes" id="UP000631114"/>
    </source>
</evidence>
<dbReference type="OrthoDB" id="912987at2759"/>
<accession>A0A835HQL6</accession>
<dbReference type="EMBL" id="JADFTS010000006">
    <property type="protein sequence ID" value="KAF9602532.1"/>
    <property type="molecule type" value="Genomic_DNA"/>
</dbReference>
<protein>
    <submittedName>
        <fullName evidence="2">Uncharacterized protein</fullName>
    </submittedName>
</protein>
<feature type="compositionally biased region" description="Basic residues" evidence="1">
    <location>
        <begin position="71"/>
        <end position="82"/>
    </location>
</feature>
<feature type="region of interest" description="Disordered" evidence="1">
    <location>
        <begin position="62"/>
        <end position="82"/>
    </location>
</feature>
<dbReference type="AlphaFoldDB" id="A0A835HQL6"/>
<gene>
    <name evidence="2" type="ORF">IFM89_029831</name>
</gene>
<proteinExistence type="predicted"/>
<keyword evidence="3" id="KW-1185">Reference proteome</keyword>
<evidence type="ECO:0000256" key="1">
    <source>
        <dbReference type="SAM" id="MobiDB-lite"/>
    </source>
</evidence>
<reference evidence="2 3" key="1">
    <citation type="submission" date="2020-10" db="EMBL/GenBank/DDBJ databases">
        <title>The Coptis chinensis genome and diversification of protoberbering-type alkaloids.</title>
        <authorList>
            <person name="Wang B."/>
            <person name="Shu S."/>
            <person name="Song C."/>
            <person name="Liu Y."/>
        </authorList>
    </citation>
    <scope>NUCLEOTIDE SEQUENCE [LARGE SCALE GENOMIC DNA]</scope>
    <source>
        <strain evidence="2">HL-2020</strain>
        <tissue evidence="2">Leaf</tissue>
    </source>
</reference>
<organism evidence="2 3">
    <name type="scientific">Coptis chinensis</name>
    <dbReference type="NCBI Taxonomy" id="261450"/>
    <lineage>
        <taxon>Eukaryota</taxon>
        <taxon>Viridiplantae</taxon>
        <taxon>Streptophyta</taxon>
        <taxon>Embryophyta</taxon>
        <taxon>Tracheophyta</taxon>
        <taxon>Spermatophyta</taxon>
        <taxon>Magnoliopsida</taxon>
        <taxon>Ranunculales</taxon>
        <taxon>Ranunculaceae</taxon>
        <taxon>Coptidoideae</taxon>
        <taxon>Coptis</taxon>
    </lineage>
</organism>
<sequence length="101" mass="11770">MATMEIETSGVERVVEQRRYSRSEMEALRYWNIEEQQIMWNEIYLGLDPDVANEYGGLSLIHSNKPEKHSSKNNKSKRRKPLTHGLVATKGNGIHLQIFVW</sequence>
<name>A0A835HQL6_9MAGN</name>
<dbReference type="Proteomes" id="UP000631114">
    <property type="component" value="Unassembled WGS sequence"/>
</dbReference>